<accession>A0AAV3RWB5</accession>
<evidence type="ECO:0008006" key="3">
    <source>
        <dbReference type="Google" id="ProtNLM"/>
    </source>
</evidence>
<dbReference type="InterPro" id="IPR036397">
    <property type="entry name" value="RNaseH_sf"/>
</dbReference>
<comment type="caution">
    <text evidence="1">The sequence shown here is derived from an EMBL/GenBank/DDBJ whole genome shotgun (WGS) entry which is preliminary data.</text>
</comment>
<organism evidence="1 2">
    <name type="scientific">Lithospermum erythrorhizon</name>
    <name type="common">Purple gromwell</name>
    <name type="synonym">Lithospermum officinale var. erythrorhizon</name>
    <dbReference type="NCBI Taxonomy" id="34254"/>
    <lineage>
        <taxon>Eukaryota</taxon>
        <taxon>Viridiplantae</taxon>
        <taxon>Streptophyta</taxon>
        <taxon>Embryophyta</taxon>
        <taxon>Tracheophyta</taxon>
        <taxon>Spermatophyta</taxon>
        <taxon>Magnoliopsida</taxon>
        <taxon>eudicotyledons</taxon>
        <taxon>Gunneridae</taxon>
        <taxon>Pentapetalae</taxon>
        <taxon>asterids</taxon>
        <taxon>lamiids</taxon>
        <taxon>Boraginales</taxon>
        <taxon>Boraginaceae</taxon>
        <taxon>Boraginoideae</taxon>
        <taxon>Lithospermeae</taxon>
        <taxon>Lithospermum</taxon>
    </lineage>
</organism>
<evidence type="ECO:0000313" key="1">
    <source>
        <dbReference type="EMBL" id="GAA0185694.1"/>
    </source>
</evidence>
<gene>
    <name evidence="1" type="ORF">LIER_32982</name>
</gene>
<keyword evidence="2" id="KW-1185">Reference proteome</keyword>
<dbReference type="GO" id="GO:0003676">
    <property type="term" value="F:nucleic acid binding"/>
    <property type="evidence" value="ECO:0007669"/>
    <property type="project" value="InterPro"/>
</dbReference>
<protein>
    <recommendedName>
        <fullName evidence="3">Transposase</fullName>
    </recommendedName>
</protein>
<name>A0AAV3RWB5_LITER</name>
<dbReference type="AlphaFoldDB" id="A0AAV3RWB5"/>
<reference evidence="1 2" key="1">
    <citation type="submission" date="2024-01" db="EMBL/GenBank/DDBJ databases">
        <title>The complete chloroplast genome sequence of Lithospermum erythrorhizon: insights into the phylogenetic relationship among Boraginaceae species and the maternal lineages of purple gromwells.</title>
        <authorList>
            <person name="Okada T."/>
            <person name="Watanabe K."/>
        </authorList>
    </citation>
    <scope>NUCLEOTIDE SEQUENCE [LARGE SCALE GENOMIC DNA]</scope>
</reference>
<proteinExistence type="predicted"/>
<dbReference type="Proteomes" id="UP001454036">
    <property type="component" value="Unassembled WGS sequence"/>
</dbReference>
<dbReference type="PANTHER" id="PTHR47169">
    <property type="entry name" value="OS01G0541250 PROTEIN"/>
    <property type="match status" value="1"/>
</dbReference>
<dbReference type="PANTHER" id="PTHR47169:SF2">
    <property type="entry name" value="OS01G0541250 PROTEIN"/>
    <property type="match status" value="1"/>
</dbReference>
<dbReference type="Gene3D" id="3.30.420.10">
    <property type="entry name" value="Ribonuclease H-like superfamily/Ribonuclease H"/>
    <property type="match status" value="1"/>
</dbReference>
<sequence>MFNFVHIDEKWFYMTKKSETYYLLPTEEEPLRTCQRKNYIGKVMFLVAMARPRFDRNGNETFSGKIGVFPFVKMVQAQRRSRNRDVRTLEMKPITSVTREIIREFLIKEVIPAITNVWPRDNPDEVIYIQQDNARTHVDPNDTYFLMATSSSGLNIQLICQPPNSPDLNILDLGFFSAIQSLQYKESLKTVEELVQAVVKSFNDYPSQKVNHVWLTLQLCMHETLKQEGENRFKIPHIRKLKLERDGQLPTQISCDPQVLENIINILG</sequence>
<dbReference type="EMBL" id="BAABME010012970">
    <property type="protein sequence ID" value="GAA0185694.1"/>
    <property type="molecule type" value="Genomic_DNA"/>
</dbReference>
<evidence type="ECO:0000313" key="2">
    <source>
        <dbReference type="Proteomes" id="UP001454036"/>
    </source>
</evidence>